<dbReference type="GO" id="GO:0030500">
    <property type="term" value="P:regulation of bone mineralization"/>
    <property type="evidence" value="ECO:0007669"/>
    <property type="project" value="TreeGrafter"/>
</dbReference>
<evidence type="ECO:0000313" key="6">
    <source>
        <dbReference type="Proteomes" id="UP000324091"/>
    </source>
</evidence>
<gene>
    <name evidence="5" type="ORF">D4764_21G0005160</name>
</gene>
<sequence length="179" mass="19480">MILTRSLTGCWITALILTLPSANMGEKGKANSLGEPIIPFPPALPTCENLSDICQSGDARPRYLTNFFPKSGASHFRRRGKAINRMESWLSQCCAGEATEGNTQVLCCAQQAWKQALALFCMEEYATMTTAYHCCEQSGAARWLCFDGAPSKRSYSPTAGYTAPALPEEPGFTFDANTC</sequence>
<feature type="signal peptide" evidence="4">
    <location>
        <begin position="1"/>
        <end position="24"/>
    </location>
</feature>
<organism evidence="5 6">
    <name type="scientific">Takifugu flavidus</name>
    <name type="common">sansaifugu</name>
    <dbReference type="NCBI Taxonomy" id="433684"/>
    <lineage>
        <taxon>Eukaryota</taxon>
        <taxon>Metazoa</taxon>
        <taxon>Chordata</taxon>
        <taxon>Craniata</taxon>
        <taxon>Vertebrata</taxon>
        <taxon>Euteleostomi</taxon>
        <taxon>Actinopterygii</taxon>
        <taxon>Neopterygii</taxon>
        <taxon>Teleostei</taxon>
        <taxon>Neoteleostei</taxon>
        <taxon>Acanthomorphata</taxon>
        <taxon>Eupercaria</taxon>
        <taxon>Tetraodontiformes</taxon>
        <taxon>Tetradontoidea</taxon>
        <taxon>Tetraodontidae</taxon>
        <taxon>Takifugu</taxon>
    </lineage>
</organism>
<evidence type="ECO:0000256" key="1">
    <source>
        <dbReference type="ARBA" id="ARBA00004613"/>
    </source>
</evidence>
<keyword evidence="3" id="KW-0677">Repeat</keyword>
<evidence type="ECO:0000256" key="2">
    <source>
        <dbReference type="ARBA" id="ARBA00022525"/>
    </source>
</evidence>
<name>A0A5C6NES6_9TELE</name>
<evidence type="ECO:0000256" key="3">
    <source>
        <dbReference type="ARBA" id="ARBA00022737"/>
    </source>
</evidence>
<protein>
    <submittedName>
        <fullName evidence="5">Extracellular matrix protein 1</fullName>
    </submittedName>
</protein>
<dbReference type="AlphaFoldDB" id="A0A5C6NES6"/>
<dbReference type="Pfam" id="PF05782">
    <property type="entry name" value="ECM1"/>
    <property type="match status" value="1"/>
</dbReference>
<dbReference type="GO" id="GO:0005615">
    <property type="term" value="C:extracellular space"/>
    <property type="evidence" value="ECO:0007669"/>
    <property type="project" value="InterPro"/>
</dbReference>
<dbReference type="PANTHER" id="PTHR16776">
    <property type="entry name" value="EXTRACELLULAR MATRIX PROTEIN 1"/>
    <property type="match status" value="1"/>
</dbReference>
<accession>A0A5C6NES6</accession>
<keyword evidence="6" id="KW-1185">Reference proteome</keyword>
<dbReference type="GO" id="GO:0007165">
    <property type="term" value="P:signal transduction"/>
    <property type="evidence" value="ECO:0007669"/>
    <property type="project" value="InterPro"/>
</dbReference>
<keyword evidence="2" id="KW-0964">Secreted</keyword>
<reference evidence="5 6" key="1">
    <citation type="submission" date="2019-04" db="EMBL/GenBank/DDBJ databases">
        <title>Chromosome genome assembly for Takifugu flavidus.</title>
        <authorList>
            <person name="Xiao S."/>
        </authorList>
    </citation>
    <scope>NUCLEOTIDE SEQUENCE [LARGE SCALE GENOMIC DNA]</scope>
    <source>
        <strain evidence="5">HTHZ2018</strain>
        <tissue evidence="5">Muscle</tissue>
    </source>
</reference>
<comment type="subcellular location">
    <subcellularLocation>
        <location evidence="1">Secreted</location>
    </subcellularLocation>
</comment>
<evidence type="ECO:0000256" key="4">
    <source>
        <dbReference type="SAM" id="SignalP"/>
    </source>
</evidence>
<evidence type="ECO:0000313" key="5">
    <source>
        <dbReference type="EMBL" id="TWW65616.1"/>
    </source>
</evidence>
<dbReference type="PANTHER" id="PTHR16776:SF3">
    <property type="entry name" value="EXTRACELLULAR MATRIX PROTEIN 1"/>
    <property type="match status" value="1"/>
</dbReference>
<keyword evidence="4" id="KW-0732">Signal</keyword>
<dbReference type="InterPro" id="IPR008605">
    <property type="entry name" value="ECM1"/>
</dbReference>
<feature type="chain" id="PRO_5022688185" evidence="4">
    <location>
        <begin position="25"/>
        <end position="179"/>
    </location>
</feature>
<proteinExistence type="predicted"/>
<dbReference type="Proteomes" id="UP000324091">
    <property type="component" value="Chromosome 21"/>
</dbReference>
<dbReference type="InterPro" id="IPR020858">
    <property type="entry name" value="Serum_albumin-like"/>
</dbReference>
<dbReference type="Gene3D" id="1.10.246.10">
    <property type="match status" value="1"/>
</dbReference>
<comment type="caution">
    <text evidence="5">The sequence shown here is derived from an EMBL/GenBank/DDBJ whole genome shotgun (WGS) entry which is preliminary data.</text>
</comment>
<dbReference type="SUPFAM" id="SSF48552">
    <property type="entry name" value="Serum albumin-like"/>
    <property type="match status" value="1"/>
</dbReference>
<dbReference type="EMBL" id="RHFK02000014">
    <property type="protein sequence ID" value="TWW65616.1"/>
    <property type="molecule type" value="Genomic_DNA"/>
</dbReference>